<dbReference type="InterPro" id="IPR000237">
    <property type="entry name" value="GRIP_dom"/>
</dbReference>
<evidence type="ECO:0000259" key="11">
    <source>
        <dbReference type="Pfam" id="PF01465"/>
    </source>
</evidence>
<feature type="compositionally biased region" description="Low complexity" evidence="10">
    <location>
        <begin position="24"/>
        <end position="35"/>
    </location>
</feature>
<dbReference type="GO" id="GO:0006357">
    <property type="term" value="P:regulation of transcription by RNA polymerase II"/>
    <property type="evidence" value="ECO:0007669"/>
    <property type="project" value="InterPro"/>
</dbReference>
<evidence type="ECO:0000256" key="7">
    <source>
        <dbReference type="ARBA" id="ARBA00023242"/>
    </source>
</evidence>
<comment type="caution">
    <text evidence="12">The sequence shown here is derived from an EMBL/GenBank/DDBJ whole genome shotgun (WGS) entry which is preliminary data.</text>
</comment>
<evidence type="ECO:0000256" key="10">
    <source>
        <dbReference type="SAM" id="MobiDB-lite"/>
    </source>
</evidence>
<evidence type="ECO:0000256" key="9">
    <source>
        <dbReference type="SAM" id="Coils"/>
    </source>
</evidence>
<feature type="coiled-coil region" evidence="9">
    <location>
        <begin position="482"/>
        <end position="580"/>
    </location>
</feature>
<keyword evidence="5" id="KW-0010">Activator</keyword>
<feature type="compositionally biased region" description="Low complexity" evidence="10">
    <location>
        <begin position="734"/>
        <end position="743"/>
    </location>
</feature>
<dbReference type="PANTHER" id="PTHR35784">
    <property type="entry name" value="MEDIATOR OF RNA POLYMERASE II TRANSCRIPTION SUBUNIT 5"/>
    <property type="match status" value="1"/>
</dbReference>
<feature type="compositionally biased region" description="Polar residues" evidence="10">
    <location>
        <begin position="89"/>
        <end position="98"/>
    </location>
</feature>
<keyword evidence="6" id="KW-0804">Transcription</keyword>
<dbReference type="Pfam" id="PF01465">
    <property type="entry name" value="GRIP"/>
    <property type="match status" value="1"/>
</dbReference>
<evidence type="ECO:0000256" key="2">
    <source>
        <dbReference type="ARBA" id="ARBA00008782"/>
    </source>
</evidence>
<evidence type="ECO:0000256" key="5">
    <source>
        <dbReference type="ARBA" id="ARBA00023159"/>
    </source>
</evidence>
<proteinExistence type="inferred from homology"/>
<keyword evidence="7" id="KW-0539">Nucleus</keyword>
<feature type="region of interest" description="Disordered" evidence="10">
    <location>
        <begin position="710"/>
        <end position="744"/>
    </location>
</feature>
<evidence type="ECO:0000313" key="12">
    <source>
        <dbReference type="EMBL" id="TFY58804.1"/>
    </source>
</evidence>
<dbReference type="GO" id="GO:0016592">
    <property type="term" value="C:mediator complex"/>
    <property type="evidence" value="ECO:0007669"/>
    <property type="project" value="InterPro"/>
</dbReference>
<accession>A0A4Y9Y8F0</accession>
<dbReference type="Proteomes" id="UP000298390">
    <property type="component" value="Unassembled WGS sequence"/>
</dbReference>
<comment type="subcellular location">
    <subcellularLocation>
        <location evidence="1">Nucleus</location>
    </subcellularLocation>
</comment>
<feature type="region of interest" description="Disordered" evidence="10">
    <location>
        <begin position="1"/>
        <end position="185"/>
    </location>
</feature>
<feature type="domain" description="GRIP" evidence="11">
    <location>
        <begin position="748"/>
        <end position="765"/>
    </location>
</feature>
<name>A0A4Y9Y8F0_9APHY</name>
<evidence type="ECO:0000256" key="3">
    <source>
        <dbReference type="ARBA" id="ARBA00020628"/>
    </source>
</evidence>
<keyword evidence="9" id="KW-0175">Coiled coil</keyword>
<sequence length="1668" mass="183335">MAPSPSPVLQQDELLASIPETKPTTETTDLEAGTTSGAVAVDTESSDVEPAAPADDHTNTTGSKIESEEIHSSPVDVPLLTVPPAEPDTPQSTTTAQALDSVPSEVPSLPDTPADTVLPPRVPTESATPSLGEPEPRAALPSQNVPDKPAIQLVSQDASEFPSVDTPRTALPSTPVTPLLPNDAESDGLVEGLQKRLKLVEQRFADVSTSFKRLQAEKLATDKVLQELTPLQSMQEVESLRDYLQNMNMKTEMTQDEIKRLTGKLTRQEERIDELRDIHRLESKSQSDQIDKLKAHIDEAEALLKATQSSTTRAEEESAKRKAEIERLQTDMDRMKGAVKDEEEKRVKAVGLLKTVRQKLVKAEKDRDDALKEILGVRDQGKGELEKERAEKAELKREVERANAERETALSGLKAHFDKEVATLKERHERELAAMKSQFELEAITTKTSLAKDIENRDSRIVNLQSLVRSLEGEKDEFFDQLQLRQAELESSRSRLESLEGQTTEFQYQLREATDRVALLTEELSDARREQETKALNIGPSAEEVSRLLSAAESKYEARISDLRNRLSTVEREREEGEALWSRKLADKSRELDSLREILNSSAKSREQESENVGTLQEEIDRLREDVRVHQLRISDMRAQADRAAESENGFKSQISDLNARTIALQQLVEEGKAREAQLRANNKTLRDELRKVQSSAALLERQRNPGVGYWASRQDVSGERSPRSSMDGRDSPSRPSSPALSQSDEELNIEYLRNVILQFLEHKEMRWANLCKLLLTNNGIHAATEDVQTDISRDPALQGYLRCAIKDNLLTLPKFVTTFLSAAQSPDLHNTATLDMLCRVALDVHYTTGLPSLGSIVPYSETPADLLGTVQNAISLLRTAHHLPPSHFHQLITSASELLTLLISCVSPADISQISTAQAMVYCAEANDILQIQSLLPAVKQELETFALSLSLLLGDDAKAAREAQMMHTLQLAYSKGDIMGPSSDTADLVTCGLVLHSFILNRAGDFGAGDGTHAAAVLVTLFRCLSWPPTVFFSQLLLAAVSCVAQSASPSSSSTSSIILRAFVVGRLPVLLGMFRKIAESEGLLDGGWHVAIQYGLMNLLRVNLLEKCDNVQAFSSTSGESGAEKALHPAPLTLEFLHQMVITDLVDASFAATINPTLSNNFTPRITTEARDASMDVASYLEAKLILDNTDIEEAVSLAERVCRDACSHADFAAVVHKRFTSLSQPSDVESLSHICKVLCRYEPAVDIISIHVCLRELLASALAFVEDYDCETWTRTNASIGDHKLNIDFILPVATVYQVHELKDEAAADFQAWNKALFDKNSEGIEDSILRNTRPKTLLRITASLFAHAISLCLERKMEKDVLVNGIQYFLGNLLNWTLAGTVRWLLTEIRQKGYNAPVHLEVLQTLLLSPSCPHAILRLSAPSILRLLPPTHKQERSRTGPVDPSPIRRIALRTLGLLVEGGYASQPPLSLNNQGSPKVDHATHAVRNALAAARGGKAPALDLDRCLLAVTPARFLYVLWRELTVAATMGEMEAARRLASFILTTPRHSHSPPLLPIFLHAYLPGIVTGADSLPPSEQAITVELVVSVAASALTAALYLERALLTVCNEKTSVLGQSAAAMARNLGSELRSMVRGHNSSSAIVQRLASSPAFVANFPTFMAEL</sequence>
<evidence type="ECO:0000256" key="4">
    <source>
        <dbReference type="ARBA" id="ARBA00023015"/>
    </source>
</evidence>
<feature type="coiled-coil region" evidence="9">
    <location>
        <begin position="606"/>
        <end position="640"/>
    </location>
</feature>
<evidence type="ECO:0000256" key="1">
    <source>
        <dbReference type="ARBA" id="ARBA00004123"/>
    </source>
</evidence>
<reference evidence="12 13" key="1">
    <citation type="submission" date="2019-01" db="EMBL/GenBank/DDBJ databases">
        <title>Genome sequencing of the rare red list fungi Fomitopsis rosea.</title>
        <authorList>
            <person name="Buettner E."/>
            <person name="Kellner H."/>
        </authorList>
    </citation>
    <scope>NUCLEOTIDE SEQUENCE [LARGE SCALE GENOMIC DNA]</scope>
    <source>
        <strain evidence="12 13">DSM 105464</strain>
    </source>
</reference>
<dbReference type="STRING" id="34475.A0A4Y9Y8F0"/>
<evidence type="ECO:0000256" key="6">
    <source>
        <dbReference type="ARBA" id="ARBA00023163"/>
    </source>
</evidence>
<feature type="coiled-coil region" evidence="9">
    <location>
        <begin position="669"/>
        <end position="703"/>
    </location>
</feature>
<dbReference type="GO" id="GO:0003712">
    <property type="term" value="F:transcription coregulator activity"/>
    <property type="evidence" value="ECO:0007669"/>
    <property type="project" value="InterPro"/>
</dbReference>
<gene>
    <name evidence="12" type="ORF">EVJ58_g6188</name>
</gene>
<comment type="similarity">
    <text evidence="2">Belongs to the Mediator complex subunit 5 family.</text>
</comment>
<keyword evidence="4" id="KW-0805">Transcription regulation</keyword>
<feature type="coiled-coil region" evidence="9">
    <location>
        <begin position="251"/>
        <end position="412"/>
    </location>
</feature>
<dbReference type="EMBL" id="SEKV01000338">
    <property type="protein sequence ID" value="TFY58804.1"/>
    <property type="molecule type" value="Genomic_DNA"/>
</dbReference>
<organism evidence="12 13">
    <name type="scientific">Rhodofomes roseus</name>
    <dbReference type="NCBI Taxonomy" id="34475"/>
    <lineage>
        <taxon>Eukaryota</taxon>
        <taxon>Fungi</taxon>
        <taxon>Dikarya</taxon>
        <taxon>Basidiomycota</taxon>
        <taxon>Agaricomycotina</taxon>
        <taxon>Agaricomycetes</taxon>
        <taxon>Polyporales</taxon>
        <taxon>Rhodofomes</taxon>
    </lineage>
</organism>
<dbReference type="PANTHER" id="PTHR35784:SF1">
    <property type="entry name" value="MEDIATOR OF RNA POLYMERASE II TRANSCRIPTION SUBUNIT 5"/>
    <property type="match status" value="1"/>
</dbReference>
<feature type="compositionally biased region" description="Basic and acidic residues" evidence="10">
    <location>
        <begin position="717"/>
        <end position="733"/>
    </location>
</feature>
<dbReference type="InterPro" id="IPR014801">
    <property type="entry name" value="Mediator_Med5_fun"/>
</dbReference>
<evidence type="ECO:0000313" key="13">
    <source>
        <dbReference type="Proteomes" id="UP000298390"/>
    </source>
</evidence>
<protein>
    <recommendedName>
        <fullName evidence="3">Mediator of RNA polymerase II transcription subunit 5</fullName>
    </recommendedName>
    <alternativeName>
        <fullName evidence="8">Mediator complex subunit 5</fullName>
    </alternativeName>
</protein>
<evidence type="ECO:0000256" key="8">
    <source>
        <dbReference type="ARBA" id="ARBA00031256"/>
    </source>
</evidence>